<dbReference type="PANTHER" id="PTHR13447:SF2">
    <property type="entry name" value="SMALL RIBOSOMAL SUBUNIT PROTEIN BS1M"/>
    <property type="match status" value="1"/>
</dbReference>
<dbReference type="Proteomes" id="UP001066276">
    <property type="component" value="Chromosome 2_2"/>
</dbReference>
<dbReference type="GO" id="GO:0005763">
    <property type="term" value="C:mitochondrial small ribosomal subunit"/>
    <property type="evidence" value="ECO:0007669"/>
    <property type="project" value="TreeGrafter"/>
</dbReference>
<evidence type="ECO:0000313" key="1">
    <source>
        <dbReference type="EMBL" id="KAJ1192735.1"/>
    </source>
</evidence>
<dbReference type="PANTHER" id="PTHR13447">
    <property type="entry name" value="MITOCHONDRIAL 28S RIBOSOMAL PROTEIN S28"/>
    <property type="match status" value="1"/>
</dbReference>
<accession>A0AAV7UX65</accession>
<dbReference type="AlphaFoldDB" id="A0AAV7UX65"/>
<reference evidence="1" key="1">
    <citation type="journal article" date="2022" name="bioRxiv">
        <title>Sequencing and chromosome-scale assembly of the giantPleurodeles waltlgenome.</title>
        <authorList>
            <person name="Brown T."/>
            <person name="Elewa A."/>
            <person name="Iarovenko S."/>
            <person name="Subramanian E."/>
            <person name="Araus A.J."/>
            <person name="Petzold A."/>
            <person name="Susuki M."/>
            <person name="Suzuki K.-i.T."/>
            <person name="Hayashi T."/>
            <person name="Toyoda A."/>
            <person name="Oliveira C."/>
            <person name="Osipova E."/>
            <person name="Leigh N.D."/>
            <person name="Simon A."/>
            <person name="Yun M.H."/>
        </authorList>
    </citation>
    <scope>NUCLEOTIDE SEQUENCE</scope>
    <source>
        <strain evidence="1">20211129_DDA</strain>
        <tissue evidence="1">Liver</tissue>
    </source>
</reference>
<name>A0AAV7UX65_PLEWA</name>
<comment type="caution">
    <text evidence="1">The sequence shown here is derived from an EMBL/GenBank/DDBJ whole genome shotgun (WGS) entry which is preliminary data.</text>
</comment>
<keyword evidence="2" id="KW-1185">Reference proteome</keyword>
<sequence>MAAPCWRCAKSSRLLPNILRRCSSFSVDGQDPGSSGGFAAALELQTELRRRDREEVAAHPWAGGSAMKGDSKNTESFATMLRCSPLIQMGPAKDKIAIGKIFNVLDDDIYIDFGGKFHCVCKRPEVDGEKYQKGTRVRLRLVDLELASRFLGASTDTTLLEASATLMGLLETREGRPKE</sequence>
<evidence type="ECO:0008006" key="3">
    <source>
        <dbReference type="Google" id="ProtNLM"/>
    </source>
</evidence>
<evidence type="ECO:0000313" key="2">
    <source>
        <dbReference type="Proteomes" id="UP001066276"/>
    </source>
</evidence>
<dbReference type="InterPro" id="IPR019375">
    <property type="entry name" value="Ribosomal_bS1m"/>
</dbReference>
<proteinExistence type="predicted"/>
<dbReference type="EMBL" id="JANPWB010000004">
    <property type="protein sequence ID" value="KAJ1192735.1"/>
    <property type="molecule type" value="Genomic_DNA"/>
</dbReference>
<gene>
    <name evidence="1" type="ORF">NDU88_002041</name>
</gene>
<dbReference type="Pfam" id="PF10246">
    <property type="entry name" value="MRP-S35"/>
    <property type="match status" value="1"/>
</dbReference>
<organism evidence="1 2">
    <name type="scientific">Pleurodeles waltl</name>
    <name type="common">Iberian ribbed newt</name>
    <dbReference type="NCBI Taxonomy" id="8319"/>
    <lineage>
        <taxon>Eukaryota</taxon>
        <taxon>Metazoa</taxon>
        <taxon>Chordata</taxon>
        <taxon>Craniata</taxon>
        <taxon>Vertebrata</taxon>
        <taxon>Euteleostomi</taxon>
        <taxon>Amphibia</taxon>
        <taxon>Batrachia</taxon>
        <taxon>Caudata</taxon>
        <taxon>Salamandroidea</taxon>
        <taxon>Salamandridae</taxon>
        <taxon>Pleurodelinae</taxon>
        <taxon>Pleurodeles</taxon>
    </lineage>
</organism>
<protein>
    <recommendedName>
        <fullName evidence="3">Mitochondrial ribosomal protein S28</fullName>
    </recommendedName>
</protein>